<keyword evidence="2" id="KW-0732">Signal</keyword>
<dbReference type="EMBL" id="JACXAA010000015">
    <property type="protein sequence ID" value="MBD2756952.1"/>
    <property type="molecule type" value="Genomic_DNA"/>
</dbReference>
<proteinExistence type="predicted"/>
<keyword evidence="4" id="KW-1185">Reference proteome</keyword>
<feature type="compositionally biased region" description="Basic and acidic residues" evidence="1">
    <location>
        <begin position="49"/>
        <end position="60"/>
    </location>
</feature>
<dbReference type="Proteomes" id="UP000653797">
    <property type="component" value="Unassembled WGS sequence"/>
</dbReference>
<organism evidence="3 4">
    <name type="scientific">Spirosoma validum</name>
    <dbReference type="NCBI Taxonomy" id="2771355"/>
    <lineage>
        <taxon>Bacteria</taxon>
        <taxon>Pseudomonadati</taxon>
        <taxon>Bacteroidota</taxon>
        <taxon>Cytophagia</taxon>
        <taxon>Cytophagales</taxon>
        <taxon>Cytophagaceae</taxon>
        <taxon>Spirosoma</taxon>
    </lineage>
</organism>
<protein>
    <submittedName>
        <fullName evidence="3">DUF4890 domain-containing protein</fullName>
    </submittedName>
</protein>
<reference evidence="3" key="1">
    <citation type="submission" date="2020-09" db="EMBL/GenBank/DDBJ databases">
        <authorList>
            <person name="Kim M.K."/>
        </authorList>
    </citation>
    <scope>NUCLEOTIDE SEQUENCE</scope>
    <source>
        <strain evidence="3">BT704</strain>
    </source>
</reference>
<feature type="chain" id="PRO_5036827629" evidence="2">
    <location>
        <begin position="22"/>
        <end position="151"/>
    </location>
</feature>
<accession>A0A927GGF8</accession>
<evidence type="ECO:0000256" key="2">
    <source>
        <dbReference type="SAM" id="SignalP"/>
    </source>
</evidence>
<sequence>MFKKIALSALMLSLFSFPLLAQQNTTPDAQSQSTTRMGRNRSMQQRPMADPETRARKMTDRMTQQLGLDQTASQKVYDATLTHAQKVDAIRANSDDKGAKAQALKANADDYKAKMKSILTPDQFTKLESMRDKMRHGRGRPNDMKEESDRK</sequence>
<name>A0A927GGF8_9BACT</name>
<dbReference type="RefSeq" id="WP_191042572.1">
    <property type="nucleotide sequence ID" value="NZ_JACXAA010000015.1"/>
</dbReference>
<feature type="compositionally biased region" description="Polar residues" evidence="1">
    <location>
        <begin position="61"/>
        <end position="71"/>
    </location>
</feature>
<feature type="compositionally biased region" description="Basic and acidic residues" evidence="1">
    <location>
        <begin position="140"/>
        <end position="151"/>
    </location>
</feature>
<feature type="compositionally biased region" description="Polar residues" evidence="1">
    <location>
        <begin position="23"/>
        <end position="45"/>
    </location>
</feature>
<evidence type="ECO:0000313" key="4">
    <source>
        <dbReference type="Proteomes" id="UP000653797"/>
    </source>
</evidence>
<feature type="region of interest" description="Disordered" evidence="1">
    <location>
        <begin position="23"/>
        <end position="71"/>
    </location>
</feature>
<feature type="signal peptide" evidence="2">
    <location>
        <begin position="1"/>
        <end position="21"/>
    </location>
</feature>
<comment type="caution">
    <text evidence="3">The sequence shown here is derived from an EMBL/GenBank/DDBJ whole genome shotgun (WGS) entry which is preliminary data.</text>
</comment>
<dbReference type="AlphaFoldDB" id="A0A927GGF8"/>
<gene>
    <name evidence="3" type="ORF">IC230_28995</name>
</gene>
<evidence type="ECO:0000313" key="3">
    <source>
        <dbReference type="EMBL" id="MBD2756952.1"/>
    </source>
</evidence>
<feature type="region of interest" description="Disordered" evidence="1">
    <location>
        <begin position="123"/>
        <end position="151"/>
    </location>
</feature>
<evidence type="ECO:0000256" key="1">
    <source>
        <dbReference type="SAM" id="MobiDB-lite"/>
    </source>
</evidence>